<dbReference type="Proteomes" id="UP001234297">
    <property type="component" value="Chromosome 4"/>
</dbReference>
<dbReference type="EMBL" id="CM056812">
    <property type="protein sequence ID" value="KAJ8619177.1"/>
    <property type="molecule type" value="Genomic_DNA"/>
</dbReference>
<sequence>MKSFRISPRTIGSDSDGSDHVHDQRMVILTKQIAIAESFEKKGRSRFVTSQIPTDLTILVNDISFHVHKVKGSSSYQTTPDRRKS</sequence>
<keyword evidence="2" id="KW-1185">Reference proteome</keyword>
<comment type="caution">
    <text evidence="1">The sequence shown here is derived from an EMBL/GenBank/DDBJ whole genome shotgun (WGS) entry which is preliminary data.</text>
</comment>
<gene>
    <name evidence="1" type="ORF">MRB53_015363</name>
</gene>
<evidence type="ECO:0000313" key="2">
    <source>
        <dbReference type="Proteomes" id="UP001234297"/>
    </source>
</evidence>
<organism evidence="1 2">
    <name type="scientific">Persea americana</name>
    <name type="common">Avocado</name>
    <dbReference type="NCBI Taxonomy" id="3435"/>
    <lineage>
        <taxon>Eukaryota</taxon>
        <taxon>Viridiplantae</taxon>
        <taxon>Streptophyta</taxon>
        <taxon>Embryophyta</taxon>
        <taxon>Tracheophyta</taxon>
        <taxon>Spermatophyta</taxon>
        <taxon>Magnoliopsida</taxon>
        <taxon>Magnoliidae</taxon>
        <taxon>Laurales</taxon>
        <taxon>Lauraceae</taxon>
        <taxon>Persea</taxon>
    </lineage>
</organism>
<proteinExistence type="predicted"/>
<evidence type="ECO:0000313" key="1">
    <source>
        <dbReference type="EMBL" id="KAJ8619177.1"/>
    </source>
</evidence>
<protein>
    <submittedName>
        <fullName evidence="1">Uncharacterized protein</fullName>
    </submittedName>
</protein>
<reference evidence="1 2" key="1">
    <citation type="journal article" date="2022" name="Hortic Res">
        <title>A haplotype resolved chromosomal level avocado genome allows analysis of novel avocado genes.</title>
        <authorList>
            <person name="Nath O."/>
            <person name="Fletcher S.J."/>
            <person name="Hayward A."/>
            <person name="Shaw L.M."/>
            <person name="Masouleh A.K."/>
            <person name="Furtado A."/>
            <person name="Henry R.J."/>
            <person name="Mitter N."/>
        </authorList>
    </citation>
    <scope>NUCLEOTIDE SEQUENCE [LARGE SCALE GENOMIC DNA]</scope>
    <source>
        <strain evidence="2">cv. Hass</strain>
    </source>
</reference>
<accession>A0ACC2KDU2</accession>
<name>A0ACC2KDU2_PERAE</name>